<dbReference type="Gene3D" id="1.10.10.1100">
    <property type="entry name" value="BFD-like [2Fe-2S]-binding domain"/>
    <property type="match status" value="1"/>
</dbReference>
<dbReference type="InterPro" id="IPR007419">
    <property type="entry name" value="BFD-like_2Fe2S-bd_dom"/>
</dbReference>
<sequence>MIVCICNNVNSQTITSAIDMGATTIQAVREATGAATCCGKCQFKVHSLVQNHIVDSSQLMKHAAIQG</sequence>
<comment type="caution">
    <text evidence="10">The sequence shown here is derived from an EMBL/GenBank/DDBJ whole genome shotgun (WGS) entry which is preliminary data.</text>
</comment>
<evidence type="ECO:0000256" key="1">
    <source>
        <dbReference type="ARBA" id="ARBA00022448"/>
    </source>
</evidence>
<protein>
    <recommendedName>
        <fullName evidence="7">Bacterioferritin-associated ferredoxin</fullName>
    </recommendedName>
</protein>
<dbReference type="PANTHER" id="PTHR37424">
    <property type="entry name" value="BACTERIOFERRITIN-ASSOCIATED FERREDOXIN"/>
    <property type="match status" value="1"/>
</dbReference>
<evidence type="ECO:0000256" key="5">
    <source>
        <dbReference type="ARBA" id="ARBA00023004"/>
    </source>
</evidence>
<keyword evidence="4" id="KW-0249">Electron transport</keyword>
<evidence type="ECO:0000256" key="3">
    <source>
        <dbReference type="ARBA" id="ARBA00022723"/>
    </source>
</evidence>
<comment type="similarity">
    <text evidence="8">Belongs to the Bfd family.</text>
</comment>
<organism evidence="10">
    <name type="scientific">marine sediment metagenome</name>
    <dbReference type="NCBI Taxonomy" id="412755"/>
    <lineage>
        <taxon>unclassified sequences</taxon>
        <taxon>metagenomes</taxon>
        <taxon>ecological metagenomes</taxon>
    </lineage>
</organism>
<feature type="domain" description="BFD-like [2Fe-2S]-binding" evidence="9">
    <location>
        <begin position="2"/>
        <end position="50"/>
    </location>
</feature>
<dbReference type="InterPro" id="IPR041854">
    <property type="entry name" value="BFD-like_2Fe2S-bd_dom_sf"/>
</dbReference>
<evidence type="ECO:0000259" key="9">
    <source>
        <dbReference type="Pfam" id="PF04324"/>
    </source>
</evidence>
<evidence type="ECO:0000256" key="7">
    <source>
        <dbReference type="ARBA" id="ARBA00039386"/>
    </source>
</evidence>
<evidence type="ECO:0000256" key="6">
    <source>
        <dbReference type="ARBA" id="ARBA00023014"/>
    </source>
</evidence>
<keyword evidence="2" id="KW-0001">2Fe-2S</keyword>
<keyword evidence="1" id="KW-0813">Transport</keyword>
<keyword evidence="6" id="KW-0411">Iron-sulfur</keyword>
<dbReference type="Pfam" id="PF04324">
    <property type="entry name" value="Fer2_BFD"/>
    <property type="match status" value="1"/>
</dbReference>
<dbReference type="PANTHER" id="PTHR37424:SF1">
    <property type="entry name" value="BACTERIOFERRITIN-ASSOCIATED FERREDOXIN"/>
    <property type="match status" value="1"/>
</dbReference>
<proteinExistence type="inferred from homology"/>
<dbReference type="AlphaFoldDB" id="A0A0F9RJL0"/>
<name>A0A0F9RJL0_9ZZZZ</name>
<dbReference type="InterPro" id="IPR052371">
    <property type="entry name" value="BFD-associated_ferredoxin"/>
</dbReference>
<accession>A0A0F9RJL0</accession>
<keyword evidence="3" id="KW-0479">Metal-binding</keyword>
<reference evidence="10" key="1">
    <citation type="journal article" date="2015" name="Nature">
        <title>Complex archaea that bridge the gap between prokaryotes and eukaryotes.</title>
        <authorList>
            <person name="Spang A."/>
            <person name="Saw J.H."/>
            <person name="Jorgensen S.L."/>
            <person name="Zaremba-Niedzwiedzka K."/>
            <person name="Martijn J."/>
            <person name="Lind A.E."/>
            <person name="van Eijk R."/>
            <person name="Schleper C."/>
            <person name="Guy L."/>
            <person name="Ettema T.J."/>
        </authorList>
    </citation>
    <scope>NUCLEOTIDE SEQUENCE</scope>
</reference>
<evidence type="ECO:0000256" key="8">
    <source>
        <dbReference type="ARBA" id="ARBA00046332"/>
    </source>
</evidence>
<dbReference type="EMBL" id="LAZR01001139">
    <property type="protein sequence ID" value="KKN50022.1"/>
    <property type="molecule type" value="Genomic_DNA"/>
</dbReference>
<evidence type="ECO:0000256" key="4">
    <source>
        <dbReference type="ARBA" id="ARBA00022982"/>
    </source>
</evidence>
<dbReference type="GO" id="GO:0046872">
    <property type="term" value="F:metal ion binding"/>
    <property type="evidence" value="ECO:0007669"/>
    <property type="project" value="UniProtKB-KW"/>
</dbReference>
<keyword evidence="5" id="KW-0408">Iron</keyword>
<evidence type="ECO:0000313" key="10">
    <source>
        <dbReference type="EMBL" id="KKN50022.1"/>
    </source>
</evidence>
<gene>
    <name evidence="10" type="ORF">LCGC14_0637050</name>
</gene>
<evidence type="ECO:0000256" key="2">
    <source>
        <dbReference type="ARBA" id="ARBA00022714"/>
    </source>
</evidence>
<dbReference type="GO" id="GO:0051537">
    <property type="term" value="F:2 iron, 2 sulfur cluster binding"/>
    <property type="evidence" value="ECO:0007669"/>
    <property type="project" value="UniProtKB-KW"/>
</dbReference>